<organism evidence="2 3">
    <name type="scientific">Rivihabitans pingtungensis</name>
    <dbReference type="NCBI Taxonomy" id="1054498"/>
    <lineage>
        <taxon>Bacteria</taxon>
        <taxon>Pseudomonadati</taxon>
        <taxon>Pseudomonadota</taxon>
        <taxon>Betaproteobacteria</taxon>
        <taxon>Neisseriales</taxon>
        <taxon>Aquaspirillaceae</taxon>
        <taxon>Rivihabitans</taxon>
    </lineage>
</organism>
<evidence type="ECO:0000313" key="2">
    <source>
        <dbReference type="EMBL" id="PXX79418.1"/>
    </source>
</evidence>
<feature type="domain" description="Polysaccharide biosynthesis enzyme WcbI" evidence="1">
    <location>
        <begin position="14"/>
        <end position="231"/>
    </location>
</feature>
<dbReference type="OrthoDB" id="8913189at2"/>
<proteinExistence type="predicted"/>
<gene>
    <name evidence="2" type="ORF">DFR34_10654</name>
</gene>
<dbReference type="RefSeq" id="WP_110390339.1">
    <property type="nucleotide sequence ID" value="NZ_QJKI01000006.1"/>
</dbReference>
<accession>A0A318KRK3</accession>
<name>A0A318KRK3_9NEIS</name>
<dbReference type="EMBL" id="QJKI01000006">
    <property type="protein sequence ID" value="PXX79418.1"/>
    <property type="molecule type" value="Genomic_DNA"/>
</dbReference>
<dbReference type="Pfam" id="PF18588">
    <property type="entry name" value="WcbI"/>
    <property type="match status" value="1"/>
</dbReference>
<dbReference type="Proteomes" id="UP000247555">
    <property type="component" value="Unassembled WGS sequence"/>
</dbReference>
<dbReference type="AlphaFoldDB" id="A0A318KRK3"/>
<evidence type="ECO:0000313" key="3">
    <source>
        <dbReference type="Proteomes" id="UP000247555"/>
    </source>
</evidence>
<reference evidence="2 3" key="1">
    <citation type="submission" date="2018-05" db="EMBL/GenBank/DDBJ databases">
        <title>Genomic Encyclopedia of Type Strains, Phase IV (KMG-IV): sequencing the most valuable type-strain genomes for metagenomic binning, comparative biology and taxonomic classification.</title>
        <authorList>
            <person name="Goeker M."/>
        </authorList>
    </citation>
    <scope>NUCLEOTIDE SEQUENCE [LARGE SCALE GENOMIC DNA]</scope>
    <source>
        <strain evidence="2 3">DSM 29661</strain>
    </source>
</reference>
<dbReference type="Gene3D" id="3.40.50.12080">
    <property type="match status" value="2"/>
</dbReference>
<keyword evidence="3" id="KW-1185">Reference proteome</keyword>
<sequence>MLFYGNPAPDAELVVMYGNCQIPFLASLLAAAHGDKGFLCVLNHALPGEEADRPTPEQMQRCCLYLEQYDSQFDLAAWGVPPEIERYGLPLRRYLREHCPPACPILIYPSFVMTCMWPFAVTSDPRNVPEPKHVWGRYPYGNRVALEVAASGLRGAQGLAAYQQQSAAQMPDLTALLARAERKLWHRDAQCDVKIGDYVWSNFRERHLFLAYAHVRAEAIGELAQRLWRAVQPLLGGDADAAWRRLNAAIDAMPDMDTMEEPIDPLVAQELGLKFYQPDMRFRWFDQRWTFAEYITRYIDYDTSW</sequence>
<evidence type="ECO:0000259" key="1">
    <source>
        <dbReference type="Pfam" id="PF18588"/>
    </source>
</evidence>
<dbReference type="InterPro" id="IPR041307">
    <property type="entry name" value="WcbI"/>
</dbReference>
<comment type="caution">
    <text evidence="2">The sequence shown here is derived from an EMBL/GenBank/DDBJ whole genome shotgun (WGS) entry which is preliminary data.</text>
</comment>
<protein>
    <recommendedName>
        <fullName evidence="1">Polysaccharide biosynthesis enzyme WcbI domain-containing protein</fullName>
    </recommendedName>
</protein>